<evidence type="ECO:0000313" key="1">
    <source>
        <dbReference type="EMBL" id="EIG54933.1"/>
    </source>
</evidence>
<gene>
    <name evidence="1" type="ORF">DesU5LDRAFT_3300</name>
</gene>
<reference evidence="1" key="1">
    <citation type="submission" date="2011-11" db="EMBL/GenBank/DDBJ databases">
        <title>Improved High-Quality Draft sequence of Desulfovibrio sp. U5L.</title>
        <authorList>
            <consortium name="US DOE Joint Genome Institute"/>
            <person name="Lucas S."/>
            <person name="Han J."/>
            <person name="Lapidus A."/>
            <person name="Cheng J.-F."/>
            <person name="Goodwin L."/>
            <person name="Pitluck S."/>
            <person name="Peters L."/>
            <person name="Ovchinnikova G."/>
            <person name="Held B."/>
            <person name="Detter J.C."/>
            <person name="Han C."/>
            <person name="Tapia R."/>
            <person name="Land M."/>
            <person name="Hauser L."/>
            <person name="Kyrpides N."/>
            <person name="Ivanova N."/>
            <person name="Pagani I."/>
            <person name="Gabster J."/>
            <person name="Walker C."/>
            <person name="Stolyar S."/>
            <person name="Stahl D."/>
            <person name="Arkin A."/>
            <person name="Dehal P."/>
            <person name="Hazen T."/>
            <person name="Woyke T."/>
        </authorList>
    </citation>
    <scope>NUCLEOTIDE SEQUENCE [LARGE SCALE GENOMIC DNA]</scope>
    <source>
        <strain evidence="1">U5L</strain>
    </source>
</reference>
<sequence>MEKTIKFENLYIELLKDQFYSQEAVAKFLFERTWERVDPWENSDKSDQVRRIMIRQGMYTPGLVNNNYIASFIVCLYYDKNHKLELDCWNIYKEDSIEISVLKGMFKIRNFSMPLPTSIFPEELYNTKTFMEKAFPEGTPNHIQQAIINPNDWEALEKELKGPASQSATIPSGVDTPKTLIARLRGDGINDPYQLAPLVKENFPSQSDADIGELFPANPGRVVGWSAKNARGRRLLGKK</sequence>
<dbReference type="STRING" id="596152.DesU5LDRAFT_3300"/>
<dbReference type="HOGENOM" id="CLU_1159630_0_0_7"/>
<dbReference type="AlphaFoldDB" id="I2Q577"/>
<organism evidence="1">
    <name type="scientific">Desulfovibrio sp. U5L</name>
    <dbReference type="NCBI Taxonomy" id="596152"/>
    <lineage>
        <taxon>Bacteria</taxon>
        <taxon>Pseudomonadati</taxon>
        <taxon>Thermodesulfobacteriota</taxon>
        <taxon>Desulfovibrionia</taxon>
        <taxon>Desulfovibrionales</taxon>
        <taxon>Desulfovibrionaceae</taxon>
        <taxon>Desulfovibrio</taxon>
    </lineage>
</organism>
<protein>
    <submittedName>
        <fullName evidence="1">Uncharacterized protein</fullName>
    </submittedName>
</protein>
<name>I2Q577_9BACT</name>
<dbReference type="OrthoDB" id="5321643at2"/>
<dbReference type="EMBL" id="JH600068">
    <property type="protein sequence ID" value="EIG54933.1"/>
    <property type="molecule type" value="Genomic_DNA"/>
</dbReference>
<accession>I2Q577</accession>
<proteinExistence type="predicted"/>